<evidence type="ECO:0008006" key="4">
    <source>
        <dbReference type="Google" id="ProtNLM"/>
    </source>
</evidence>
<name>A0A0F6A9J7_9GAMM</name>
<accession>A0A0F6A9J7</accession>
<dbReference type="Pfam" id="PF11456">
    <property type="entry name" value="DUF3019"/>
    <property type="match status" value="1"/>
</dbReference>
<gene>
    <name evidence="2" type="ORF">N479_16170</name>
</gene>
<dbReference type="InterPro" id="IPR021559">
    <property type="entry name" value="DUF3019"/>
</dbReference>
<protein>
    <recommendedName>
        <fullName evidence="4">DUF3019 domain-containing protein</fullName>
    </recommendedName>
</protein>
<evidence type="ECO:0000313" key="3">
    <source>
        <dbReference type="Proteomes" id="UP000033434"/>
    </source>
</evidence>
<keyword evidence="1" id="KW-0732">Signal</keyword>
<evidence type="ECO:0000313" key="2">
    <source>
        <dbReference type="EMBL" id="KKE82808.1"/>
    </source>
</evidence>
<proteinExistence type="predicted"/>
<feature type="signal peptide" evidence="1">
    <location>
        <begin position="1"/>
        <end position="17"/>
    </location>
</feature>
<dbReference type="EMBL" id="AUXW01000156">
    <property type="protein sequence ID" value="KKE82808.1"/>
    <property type="molecule type" value="Genomic_DNA"/>
</dbReference>
<sequence length="122" mass="14206">MKKYIAVFFLTPALAFAASNEPQFIIKPEQCVALEQGQECYVDVSVSWQVNSVGNYCLFANEQQLHCWQNVAHGEWQNEIMMTDNLAISLKSSSEKIIFAKTIEYAWIYKKRKSKAVRWRMF</sequence>
<feature type="chain" id="PRO_5002499622" description="DUF3019 domain-containing protein" evidence="1">
    <location>
        <begin position="18"/>
        <end position="122"/>
    </location>
</feature>
<dbReference type="Proteomes" id="UP000033434">
    <property type="component" value="Unassembled WGS sequence"/>
</dbReference>
<reference evidence="2 3" key="1">
    <citation type="journal article" date="2015" name="BMC Genomics">
        <title>Genome mining reveals unlocked bioactive potential of marine Gram-negative bacteria.</title>
        <authorList>
            <person name="Machado H."/>
            <person name="Sonnenschein E.C."/>
            <person name="Melchiorsen J."/>
            <person name="Gram L."/>
        </authorList>
    </citation>
    <scope>NUCLEOTIDE SEQUENCE [LARGE SCALE GENOMIC DNA]</scope>
    <source>
        <strain evidence="2 3">S4054</strain>
    </source>
</reference>
<organism evidence="2 3">
    <name type="scientific">Pseudoalteromonas luteoviolacea S4054</name>
    <dbReference type="NCBI Taxonomy" id="1129367"/>
    <lineage>
        <taxon>Bacteria</taxon>
        <taxon>Pseudomonadati</taxon>
        <taxon>Pseudomonadota</taxon>
        <taxon>Gammaproteobacteria</taxon>
        <taxon>Alteromonadales</taxon>
        <taxon>Pseudoalteromonadaceae</taxon>
        <taxon>Pseudoalteromonas</taxon>
    </lineage>
</organism>
<dbReference type="PATRIC" id="fig|1129367.4.peg.3207"/>
<comment type="caution">
    <text evidence="2">The sequence shown here is derived from an EMBL/GenBank/DDBJ whole genome shotgun (WGS) entry which is preliminary data.</text>
</comment>
<dbReference type="RefSeq" id="WP_046356750.1">
    <property type="nucleotide sequence ID" value="NZ_AUXW01000156.1"/>
</dbReference>
<dbReference type="AlphaFoldDB" id="A0A0F6A9J7"/>
<evidence type="ECO:0000256" key="1">
    <source>
        <dbReference type="SAM" id="SignalP"/>
    </source>
</evidence>